<organism evidence="1 2">
    <name type="scientific">Cryptococcus wingfieldii CBS 7118</name>
    <dbReference type="NCBI Taxonomy" id="1295528"/>
    <lineage>
        <taxon>Eukaryota</taxon>
        <taxon>Fungi</taxon>
        <taxon>Dikarya</taxon>
        <taxon>Basidiomycota</taxon>
        <taxon>Agaricomycotina</taxon>
        <taxon>Tremellomycetes</taxon>
        <taxon>Tremellales</taxon>
        <taxon>Cryptococcaceae</taxon>
        <taxon>Cryptococcus</taxon>
    </lineage>
</organism>
<dbReference type="GeneID" id="30196796"/>
<evidence type="ECO:0000313" key="1">
    <source>
        <dbReference type="EMBL" id="ODN85261.1"/>
    </source>
</evidence>
<evidence type="ECO:0000313" key="2">
    <source>
        <dbReference type="Proteomes" id="UP000094819"/>
    </source>
</evidence>
<dbReference type="RefSeq" id="XP_019028433.1">
    <property type="nucleotide sequence ID" value="XM_019179576.1"/>
</dbReference>
<accession>A0A1E3IBV9</accession>
<name>A0A1E3IBV9_9TREE</name>
<dbReference type="Proteomes" id="UP000094819">
    <property type="component" value="Unassembled WGS sequence"/>
</dbReference>
<dbReference type="AlphaFoldDB" id="A0A1E3IBV9"/>
<reference evidence="1 2" key="1">
    <citation type="submission" date="2016-06" db="EMBL/GenBank/DDBJ databases">
        <title>Evolution of pathogenesis and genome organization in the Tremellales.</title>
        <authorList>
            <person name="Cuomo C."/>
            <person name="Litvintseva A."/>
            <person name="Heitman J."/>
            <person name="Chen Y."/>
            <person name="Sun S."/>
            <person name="Springer D."/>
            <person name="Dromer F."/>
            <person name="Young S."/>
            <person name="Zeng Q."/>
            <person name="Chapman S."/>
            <person name="Gujja S."/>
            <person name="Saif S."/>
            <person name="Birren B."/>
        </authorList>
    </citation>
    <scope>NUCLEOTIDE SEQUENCE [LARGE SCALE GENOMIC DNA]</scope>
    <source>
        <strain evidence="1 2">CBS 7118</strain>
    </source>
</reference>
<gene>
    <name evidence="1" type="ORF">L198_07585</name>
</gene>
<dbReference type="EMBL" id="AWGH01000037">
    <property type="protein sequence ID" value="ODN85261.1"/>
    <property type="molecule type" value="Genomic_DNA"/>
</dbReference>
<protein>
    <submittedName>
        <fullName evidence="1">Uncharacterized protein</fullName>
    </submittedName>
</protein>
<comment type="caution">
    <text evidence="1">The sequence shown here is derived from an EMBL/GenBank/DDBJ whole genome shotgun (WGS) entry which is preliminary data.</text>
</comment>
<keyword evidence="2" id="KW-1185">Reference proteome</keyword>
<sequence length="326" mass="36026">MVVKQYKTAAPALLFLDQGDNHMSPGPYTLDPAQKAATLFQAVTKCQAAGAEALAFKSRQEATIYLHQLVAEYLDQLPFGMGYVKGQLQSGLDQDDRYQAEWVRSRRVRLLSSSTFGCNDDVPLSSRTRSRNGSYHNIRAVVKETEAFGIINNILAAPRRSVTASKPCVVFATGRRKQLDAADRVGGAWVIDFVTKRHRFRLPLQTHRPLLGRGTRHCTMRQPAMVFCASKNFASAPFSTVSESFKDDLEPVSGYACDWCDSAPEHRLAFLPSVSRARTSILRPKEGVGKRTQVAEYCSAFDYPAGPEKASTPFVKVSKIQVSLSA</sequence>
<proteinExistence type="predicted"/>